<protein>
    <submittedName>
        <fullName evidence="8">Transcription factor of the MADS box</fullName>
    </submittedName>
</protein>
<evidence type="ECO:0000256" key="6">
    <source>
        <dbReference type="SAM" id="MobiDB-lite"/>
    </source>
</evidence>
<keyword evidence="4" id="KW-0804">Transcription</keyword>
<feature type="compositionally biased region" description="Low complexity" evidence="6">
    <location>
        <begin position="113"/>
        <end position="129"/>
    </location>
</feature>
<dbReference type="SUPFAM" id="SSF55455">
    <property type="entry name" value="SRF-like"/>
    <property type="match status" value="1"/>
</dbReference>
<dbReference type="InterPro" id="IPR002100">
    <property type="entry name" value="TF_MADSbox"/>
</dbReference>
<dbReference type="GO" id="GO:0046983">
    <property type="term" value="F:protein dimerization activity"/>
    <property type="evidence" value="ECO:0007669"/>
    <property type="project" value="InterPro"/>
</dbReference>
<dbReference type="PRINTS" id="PR00404">
    <property type="entry name" value="MADSDOMAIN"/>
</dbReference>
<dbReference type="PROSITE" id="PS50066">
    <property type="entry name" value="MADS_BOX_2"/>
    <property type="match status" value="1"/>
</dbReference>
<dbReference type="Gene3D" id="3.40.1810.10">
    <property type="entry name" value="Transcription factor, MADS-box"/>
    <property type="match status" value="1"/>
</dbReference>
<keyword evidence="2" id="KW-0805">Transcription regulation</keyword>
<proteinExistence type="predicted"/>
<dbReference type="AlphaFoldDB" id="A0AAF0J3H2"/>
<feature type="domain" description="MADS-box" evidence="7">
    <location>
        <begin position="145"/>
        <end position="205"/>
    </location>
</feature>
<reference evidence="8" key="1">
    <citation type="submission" date="2023-03" db="EMBL/GenBank/DDBJ databases">
        <title>Mating type loci evolution in Malassezia.</title>
        <authorList>
            <person name="Coelho M.A."/>
        </authorList>
    </citation>
    <scope>NUCLEOTIDE SEQUENCE</scope>
    <source>
        <strain evidence="8">CBS 9557</strain>
    </source>
</reference>
<evidence type="ECO:0000313" key="8">
    <source>
        <dbReference type="EMBL" id="WFD28161.1"/>
    </source>
</evidence>
<dbReference type="GO" id="GO:0000981">
    <property type="term" value="F:DNA-binding transcription factor activity, RNA polymerase II-specific"/>
    <property type="evidence" value="ECO:0007669"/>
    <property type="project" value="InterPro"/>
</dbReference>
<feature type="region of interest" description="Disordered" evidence="6">
    <location>
        <begin position="64"/>
        <end position="146"/>
    </location>
</feature>
<evidence type="ECO:0000256" key="4">
    <source>
        <dbReference type="ARBA" id="ARBA00023163"/>
    </source>
</evidence>
<dbReference type="InterPro" id="IPR036879">
    <property type="entry name" value="TF_MADSbox_sf"/>
</dbReference>
<name>A0AAF0J3H2_9BASI</name>
<dbReference type="Proteomes" id="UP001213623">
    <property type="component" value="Chromosome 6"/>
</dbReference>
<keyword evidence="9" id="KW-1185">Reference proteome</keyword>
<feature type="compositionally biased region" description="Acidic residues" evidence="6">
    <location>
        <begin position="247"/>
        <end position="264"/>
    </location>
</feature>
<feature type="compositionally biased region" description="Low complexity" evidence="6">
    <location>
        <begin position="380"/>
        <end position="393"/>
    </location>
</feature>
<keyword evidence="3" id="KW-0238">DNA-binding</keyword>
<sequence>MNSFLNESTSHDHAPYAPMYSMPGGVPIGQPYETMVSQGAPWAFPMTSMQNGQGTMPPGGLMTMPPDFAAGFSSSSTSGVPNTESGAGTSVPGDAQTPGRMHARPGPSKDTNATPASAPVPPDSDAARACAKKRTPAKGEKDMKTGRRKIKIEYIDDDSRRHITFSKRKAGIMKKAYELATLTGTQVLLLVVSQTGLVYTFTTPKLEAVVKEPEGRNLIQECLNAPDTADAPLVQAGPSSAPLGKEEEGEDEDGEDGDDDEEGLDIGHADAGFSSQAMSGVSAAPFAPSMGAPFFHPGWAPLPAGKRMDGADGGLVSTPPAALKRRRTQPNLSIRHSVPELPPHFYAPGMVPMAPLDRPAVPMFFDSSNTPTTPAPDQNATSSHSPSNSAEASFASAHEGPRSS</sequence>
<organism evidence="8 9">
    <name type="scientific">Malassezia nana</name>
    <dbReference type="NCBI Taxonomy" id="180528"/>
    <lineage>
        <taxon>Eukaryota</taxon>
        <taxon>Fungi</taxon>
        <taxon>Dikarya</taxon>
        <taxon>Basidiomycota</taxon>
        <taxon>Ustilaginomycotina</taxon>
        <taxon>Malasseziomycetes</taxon>
        <taxon>Malasseziales</taxon>
        <taxon>Malasseziaceae</taxon>
        <taxon>Malassezia</taxon>
    </lineage>
</organism>
<dbReference type="InterPro" id="IPR033897">
    <property type="entry name" value="SRF-like_MADS-box"/>
</dbReference>
<dbReference type="EMBL" id="CP119897">
    <property type="protein sequence ID" value="WFD28161.1"/>
    <property type="molecule type" value="Genomic_DNA"/>
</dbReference>
<feature type="region of interest" description="Disordered" evidence="6">
    <location>
        <begin position="362"/>
        <end position="404"/>
    </location>
</feature>
<gene>
    <name evidence="8" type="primary">MCM1</name>
    <name evidence="8" type="ORF">MNAN1_003167</name>
</gene>
<accession>A0AAF0J3H2</accession>
<keyword evidence="5" id="KW-0539">Nucleus</keyword>
<evidence type="ECO:0000256" key="5">
    <source>
        <dbReference type="ARBA" id="ARBA00023242"/>
    </source>
</evidence>
<dbReference type="GO" id="GO:0000987">
    <property type="term" value="F:cis-regulatory region sequence-specific DNA binding"/>
    <property type="evidence" value="ECO:0007669"/>
    <property type="project" value="InterPro"/>
</dbReference>
<evidence type="ECO:0000256" key="3">
    <source>
        <dbReference type="ARBA" id="ARBA00023125"/>
    </source>
</evidence>
<dbReference type="FunFam" id="3.40.1810.10:FF:000002">
    <property type="entry name" value="Serum response factor b"/>
    <property type="match status" value="1"/>
</dbReference>
<dbReference type="PROSITE" id="PS00350">
    <property type="entry name" value="MADS_BOX_1"/>
    <property type="match status" value="1"/>
</dbReference>
<evidence type="ECO:0000259" key="7">
    <source>
        <dbReference type="PROSITE" id="PS50066"/>
    </source>
</evidence>
<evidence type="ECO:0000313" key="9">
    <source>
        <dbReference type="Proteomes" id="UP001213623"/>
    </source>
</evidence>
<dbReference type="PANTHER" id="PTHR48019">
    <property type="entry name" value="SERUM RESPONSE FACTOR HOMOLOG"/>
    <property type="match status" value="1"/>
</dbReference>
<comment type="subcellular location">
    <subcellularLocation>
        <location evidence="1">Nucleus</location>
    </subcellularLocation>
</comment>
<evidence type="ECO:0000256" key="2">
    <source>
        <dbReference type="ARBA" id="ARBA00023015"/>
    </source>
</evidence>
<dbReference type="CDD" id="cd00266">
    <property type="entry name" value="MADS_SRF_like"/>
    <property type="match status" value="1"/>
</dbReference>
<feature type="compositionally biased region" description="Polar residues" evidence="6">
    <location>
        <begin position="366"/>
        <end position="379"/>
    </location>
</feature>
<dbReference type="SMART" id="SM00432">
    <property type="entry name" value="MADS"/>
    <property type="match status" value="1"/>
</dbReference>
<feature type="region of interest" description="Disordered" evidence="6">
    <location>
        <begin position="229"/>
        <end position="268"/>
    </location>
</feature>
<dbReference type="GO" id="GO:0045944">
    <property type="term" value="P:positive regulation of transcription by RNA polymerase II"/>
    <property type="evidence" value="ECO:0007669"/>
    <property type="project" value="InterPro"/>
</dbReference>
<feature type="compositionally biased region" description="Basic and acidic residues" evidence="6">
    <location>
        <begin position="137"/>
        <end position="146"/>
    </location>
</feature>
<feature type="compositionally biased region" description="Polar residues" evidence="6">
    <location>
        <begin position="79"/>
        <end position="88"/>
    </location>
</feature>
<dbReference type="InterPro" id="IPR050142">
    <property type="entry name" value="MADS-box/MEF2_TF"/>
</dbReference>
<dbReference type="GO" id="GO:0005634">
    <property type="term" value="C:nucleus"/>
    <property type="evidence" value="ECO:0007669"/>
    <property type="project" value="UniProtKB-SubCell"/>
</dbReference>
<evidence type="ECO:0000256" key="1">
    <source>
        <dbReference type="ARBA" id="ARBA00004123"/>
    </source>
</evidence>
<dbReference type="Pfam" id="PF00319">
    <property type="entry name" value="SRF-TF"/>
    <property type="match status" value="1"/>
</dbReference>